<dbReference type="PROSITE" id="PS51257">
    <property type="entry name" value="PROKAR_LIPOPROTEIN"/>
    <property type="match status" value="1"/>
</dbReference>
<feature type="coiled-coil region" evidence="1">
    <location>
        <begin position="26"/>
        <end position="60"/>
    </location>
</feature>
<evidence type="ECO:0000313" key="4">
    <source>
        <dbReference type="EMBL" id="OYD17419.1"/>
    </source>
</evidence>
<keyword evidence="3" id="KW-0732">Signal</keyword>
<feature type="chain" id="PRO_5012918098" evidence="3">
    <location>
        <begin position="24"/>
        <end position="90"/>
    </location>
</feature>
<feature type="signal peptide" evidence="3">
    <location>
        <begin position="1"/>
        <end position="23"/>
    </location>
</feature>
<keyword evidence="1" id="KW-0175">Coiled coil</keyword>
<gene>
    <name evidence="4" type="ORF">CH330_00170</name>
</gene>
<evidence type="ECO:0000256" key="1">
    <source>
        <dbReference type="SAM" id="Coils"/>
    </source>
</evidence>
<sequence>MRKVTTAFSVVALLFLFAGFSGCKKTSELQAQIDQQQQKITQLEGQVQTLTVARDSLQNLVQELSAPKGAPAKKPVTPKPKPHKPPKTGR</sequence>
<evidence type="ECO:0000256" key="2">
    <source>
        <dbReference type="SAM" id="MobiDB-lite"/>
    </source>
</evidence>
<evidence type="ECO:0000256" key="3">
    <source>
        <dbReference type="SAM" id="SignalP"/>
    </source>
</evidence>
<protein>
    <submittedName>
        <fullName evidence="4">Uncharacterized protein</fullName>
    </submittedName>
</protein>
<organism evidence="4 5">
    <name type="scientific">candidate division WOR-3 bacterium JGI_Cruoil_03_51_56</name>
    <dbReference type="NCBI Taxonomy" id="1973747"/>
    <lineage>
        <taxon>Bacteria</taxon>
        <taxon>Bacteria division WOR-3</taxon>
    </lineage>
</organism>
<accession>A0A235BZ35</accession>
<proteinExistence type="predicted"/>
<dbReference type="AlphaFoldDB" id="A0A235BZ35"/>
<feature type="compositionally biased region" description="Basic residues" evidence="2">
    <location>
        <begin position="80"/>
        <end position="90"/>
    </location>
</feature>
<feature type="compositionally biased region" description="Low complexity" evidence="2">
    <location>
        <begin position="66"/>
        <end position="75"/>
    </location>
</feature>
<comment type="caution">
    <text evidence="4">The sequence shown here is derived from an EMBL/GenBank/DDBJ whole genome shotgun (WGS) entry which is preliminary data.</text>
</comment>
<feature type="region of interest" description="Disordered" evidence="2">
    <location>
        <begin position="64"/>
        <end position="90"/>
    </location>
</feature>
<dbReference type="Proteomes" id="UP000215559">
    <property type="component" value="Unassembled WGS sequence"/>
</dbReference>
<reference evidence="4 5" key="1">
    <citation type="submission" date="2017-07" db="EMBL/GenBank/DDBJ databases">
        <title>Recovery of genomes from metagenomes via a dereplication, aggregation, and scoring strategy.</title>
        <authorList>
            <person name="Sieber C.M."/>
            <person name="Probst A.J."/>
            <person name="Sharrar A."/>
            <person name="Thomas B.C."/>
            <person name="Hess M."/>
            <person name="Tringe S.G."/>
            <person name="Banfield J.F."/>
        </authorList>
    </citation>
    <scope>NUCLEOTIDE SEQUENCE [LARGE SCALE GENOMIC DNA]</scope>
    <source>
        <strain evidence="4">JGI_Cruoil_03_51_56</strain>
    </source>
</reference>
<name>A0A235BZ35_UNCW3</name>
<evidence type="ECO:0000313" key="5">
    <source>
        <dbReference type="Proteomes" id="UP000215559"/>
    </source>
</evidence>
<dbReference type="EMBL" id="NOZP01000004">
    <property type="protein sequence ID" value="OYD17419.1"/>
    <property type="molecule type" value="Genomic_DNA"/>
</dbReference>